<dbReference type="AlphaFoldDB" id="A0A9X3EAN9"/>
<dbReference type="InterPro" id="IPR037181">
    <property type="entry name" value="SUFU_N"/>
</dbReference>
<dbReference type="Proteomes" id="UP001150830">
    <property type="component" value="Unassembled WGS sequence"/>
</dbReference>
<reference evidence="2" key="1">
    <citation type="submission" date="2022-11" db="EMBL/GenBank/DDBJ databases">
        <title>Parathalassolutuus dongxingensis gen. nov., sp. nov., a novel member of family Oceanospirillaceae isolated from a coastal shrimp pond in Guangxi, China.</title>
        <authorList>
            <person name="Chen H."/>
        </authorList>
    </citation>
    <scope>NUCLEOTIDE SEQUENCE</scope>
    <source>
        <strain evidence="2">G-43</strain>
    </source>
</reference>
<accession>A0A9X3EAN9</accession>
<proteinExistence type="predicted"/>
<dbReference type="InterPro" id="IPR020941">
    <property type="entry name" value="SUFU-like_domain"/>
</dbReference>
<evidence type="ECO:0000313" key="2">
    <source>
        <dbReference type="EMBL" id="MCY0964053.1"/>
    </source>
</evidence>
<dbReference type="EMBL" id="JAPNOA010000009">
    <property type="protein sequence ID" value="MCY0964053.1"/>
    <property type="molecule type" value="Genomic_DNA"/>
</dbReference>
<evidence type="ECO:0000313" key="3">
    <source>
        <dbReference type="Proteomes" id="UP001150830"/>
    </source>
</evidence>
<dbReference type="SUPFAM" id="SSF103359">
    <property type="entry name" value="Suppressor of Fused, N-terminal domain"/>
    <property type="match status" value="1"/>
</dbReference>
<organism evidence="2 3">
    <name type="scientific">Parathalassolituus penaei</name>
    <dbReference type="NCBI Taxonomy" id="2997323"/>
    <lineage>
        <taxon>Bacteria</taxon>
        <taxon>Pseudomonadati</taxon>
        <taxon>Pseudomonadota</taxon>
        <taxon>Gammaproteobacteria</taxon>
        <taxon>Oceanospirillales</taxon>
        <taxon>Oceanospirillaceae</taxon>
        <taxon>Parathalassolituus</taxon>
    </lineage>
</organism>
<feature type="domain" description="Suppressor of fused-like" evidence="1">
    <location>
        <begin position="59"/>
        <end position="232"/>
    </location>
</feature>
<dbReference type="Pfam" id="PF05076">
    <property type="entry name" value="SUFU"/>
    <property type="match status" value="1"/>
</dbReference>
<keyword evidence="3" id="KW-1185">Reference proteome</keyword>
<comment type="caution">
    <text evidence="2">The sequence shown here is derived from an EMBL/GenBank/DDBJ whole genome shotgun (WGS) entry which is preliminary data.</text>
</comment>
<protein>
    <submittedName>
        <fullName evidence="2">Suppressor of fused domain protein</fullName>
    </submittedName>
</protein>
<evidence type="ECO:0000259" key="1">
    <source>
        <dbReference type="Pfam" id="PF05076"/>
    </source>
</evidence>
<sequence length="242" mass="27437">MTTDNKVVSMAGTPILTYPQGEQAWQVAAEELCLEEISNHIERHIGPIKMVFHEIISDTVHIDVHHVAPSDERPFHTLITSGMSDLPMQVPDGAPSSGYMELMITLPADWQISQEAFEDERWYWPVRELKFLARFPHKFNTWLGWGHTIPNGDPAEPFANNTALAGVILLPPISTPEAFWELPIDASKSIQFFSIVPLFKEEMDLKLHKGSDALLDRFDQHNIGEVIDIGRKNVARKRFGLF</sequence>
<dbReference type="RefSeq" id="WP_283172271.1">
    <property type="nucleotide sequence ID" value="NZ_JAPNOA010000009.1"/>
</dbReference>
<gene>
    <name evidence="2" type="ORF">OUO13_02535</name>
</gene>
<name>A0A9X3EAN9_9GAMM</name>